<evidence type="ECO:0000256" key="6">
    <source>
        <dbReference type="HAMAP-Rule" id="MF_01039"/>
    </source>
</evidence>
<evidence type="ECO:0000313" key="12">
    <source>
        <dbReference type="EMBL" id="ABD09854.1"/>
    </source>
</evidence>
<proteinExistence type="inferred from homology"/>
<feature type="binding site" evidence="6 8">
    <location>
        <begin position="175"/>
        <end position="178"/>
    </location>
    <ligand>
        <name>substrate</name>
    </ligand>
</feature>
<dbReference type="EC" id="5.4.2.11" evidence="6 10"/>
<feature type="binding site" evidence="6 8">
    <location>
        <position position="148"/>
    </location>
    <ligand>
        <name>substrate</name>
    </ligand>
</feature>
<dbReference type="PhylomeDB" id="Q2JFT8"/>
<evidence type="ECO:0000256" key="4">
    <source>
        <dbReference type="ARBA" id="ARBA00023152"/>
    </source>
</evidence>
<feature type="compositionally biased region" description="Polar residues" evidence="11">
    <location>
        <begin position="1"/>
        <end position="11"/>
    </location>
</feature>
<dbReference type="NCBIfam" id="NF010718">
    <property type="entry name" value="PRK14120.1"/>
    <property type="match status" value="1"/>
</dbReference>
<dbReference type="HAMAP" id="MF_01039">
    <property type="entry name" value="PGAM_GpmA"/>
    <property type="match status" value="1"/>
</dbReference>
<feature type="site" description="Transition state stabilizer" evidence="6 9">
    <location>
        <position position="268"/>
    </location>
</feature>
<sequence>MGTGTGENQADTRPPGAVASPDGPPPLRAAAERPGVVQFRMNSCRAAGFLSCRRVTTGRRHDRPRAGESQATTGNAGRAGRRAGRISGMPTLVLLRHGESIWNRENLFTGWVDVDLSEKGAKEATRGGELLRESGVLPDVVHTSLLTRAIRTAWLALDAAGRTWVPVRRTWRLNERHYGGLQGLNKAETLEKFGAEQFQLWRRSYDTPPPEIGPEQVSGVDERYDDLAPDVIPRTECLADVVARMLPYWYDAIVPDLRTGRTVLVAAHGNSLRALVKHLDHISDTDIAGLNIPTGIPLRYELDDQLGVVSSGYLDPDAAALAAAAVAAQGTKK</sequence>
<keyword evidence="5 6" id="KW-0413">Isomerase</keyword>
<dbReference type="Proteomes" id="UP000001937">
    <property type="component" value="Chromosome"/>
</dbReference>
<dbReference type="Gene3D" id="3.40.50.1240">
    <property type="entry name" value="Phosphoglycerate mutase-like"/>
    <property type="match status" value="1"/>
</dbReference>
<dbReference type="NCBIfam" id="NF010713">
    <property type="entry name" value="PRK14115.1"/>
    <property type="match status" value="1"/>
</dbReference>
<comment type="catalytic activity">
    <reaction evidence="1 6 10">
        <text>(2R)-2-phosphoglycerate = (2R)-3-phosphoglycerate</text>
        <dbReference type="Rhea" id="RHEA:15901"/>
        <dbReference type="ChEBI" id="CHEBI:58272"/>
        <dbReference type="ChEBI" id="CHEBI:58289"/>
        <dbReference type="EC" id="5.4.2.11"/>
    </reaction>
</comment>
<name>Q2JFT8_FRACC</name>
<keyword evidence="3 6" id="KW-0312">Gluconeogenesis</keyword>
<evidence type="ECO:0000256" key="10">
    <source>
        <dbReference type="RuleBase" id="RU004512"/>
    </source>
</evidence>
<evidence type="ECO:0000313" key="13">
    <source>
        <dbReference type="Proteomes" id="UP000001937"/>
    </source>
</evidence>
<protein>
    <recommendedName>
        <fullName evidence="6 10">2,3-bisphosphoglycerate-dependent phosphoglycerate mutase</fullName>
        <shortName evidence="6">BPG-dependent PGAM</shortName>
        <shortName evidence="6">PGAM</shortName>
        <shortName evidence="6">Phosphoglyceromutase</shortName>
        <shortName evidence="6">dPGM</shortName>
        <ecNumber evidence="6 10">5.4.2.11</ecNumber>
    </recommendedName>
</protein>
<gene>
    <name evidence="6" type="primary">gpmA</name>
    <name evidence="12" type="ordered locus">Francci3_0468</name>
</gene>
<dbReference type="eggNOG" id="COG0588">
    <property type="taxonomic scope" value="Bacteria"/>
</dbReference>
<dbReference type="FunFam" id="3.40.50.1240:FF:000003">
    <property type="entry name" value="2,3-bisphosphoglycerate-dependent phosphoglycerate mutase"/>
    <property type="match status" value="1"/>
</dbReference>
<dbReference type="GO" id="GO:0006096">
    <property type="term" value="P:glycolytic process"/>
    <property type="evidence" value="ECO:0007669"/>
    <property type="project" value="UniProtKB-UniRule"/>
</dbReference>
<feature type="region of interest" description="Disordered" evidence="11">
    <location>
        <begin position="55"/>
        <end position="83"/>
    </location>
</feature>
<feature type="binding site" evidence="6 8">
    <location>
        <begin position="202"/>
        <end position="203"/>
    </location>
    <ligand>
        <name>substrate</name>
    </ligand>
</feature>
<keyword evidence="4 6" id="KW-0324">Glycolysis</keyword>
<dbReference type="GO" id="GO:0006094">
    <property type="term" value="P:gluconeogenesis"/>
    <property type="evidence" value="ECO:0007669"/>
    <property type="project" value="UniProtKB-UniRule"/>
</dbReference>
<evidence type="ECO:0000256" key="2">
    <source>
        <dbReference type="ARBA" id="ARBA00006717"/>
    </source>
</evidence>
<dbReference type="NCBIfam" id="TIGR01258">
    <property type="entry name" value="pgm_1"/>
    <property type="match status" value="1"/>
</dbReference>
<dbReference type="InterPro" id="IPR029033">
    <property type="entry name" value="His_PPase_superfam"/>
</dbReference>
<accession>Q2JFT8</accession>
<dbReference type="SUPFAM" id="SSF53254">
    <property type="entry name" value="Phosphoglycerate mutase-like"/>
    <property type="match status" value="1"/>
</dbReference>
<dbReference type="Pfam" id="PF00300">
    <property type="entry name" value="His_Phos_1"/>
    <property type="match status" value="1"/>
</dbReference>
<organism evidence="12 13">
    <name type="scientific">Frankia casuarinae (strain DSM 45818 / CECT 9043 / HFP020203 / CcI3)</name>
    <dbReference type="NCBI Taxonomy" id="106370"/>
    <lineage>
        <taxon>Bacteria</taxon>
        <taxon>Bacillati</taxon>
        <taxon>Actinomycetota</taxon>
        <taxon>Actinomycetes</taxon>
        <taxon>Frankiales</taxon>
        <taxon>Frankiaceae</taxon>
        <taxon>Frankia</taxon>
    </lineage>
</organism>
<dbReference type="EMBL" id="CP000249">
    <property type="protein sequence ID" value="ABD09854.1"/>
    <property type="molecule type" value="Genomic_DNA"/>
</dbReference>
<evidence type="ECO:0000256" key="9">
    <source>
        <dbReference type="PIRSR" id="PIRSR613078-3"/>
    </source>
</evidence>
<dbReference type="InterPro" id="IPR005952">
    <property type="entry name" value="Phosphogly_mut1"/>
</dbReference>
<evidence type="ECO:0000256" key="5">
    <source>
        <dbReference type="ARBA" id="ARBA00023235"/>
    </source>
</evidence>
<feature type="active site" description="Tele-phosphohistidine intermediate" evidence="6 7">
    <location>
        <position position="97"/>
    </location>
</feature>
<keyword evidence="13" id="KW-1185">Reference proteome</keyword>
<dbReference type="HOGENOM" id="CLU_033323_1_1_11"/>
<dbReference type="SMART" id="SM00855">
    <property type="entry name" value="PGAM"/>
    <property type="match status" value="1"/>
</dbReference>
<evidence type="ECO:0000256" key="11">
    <source>
        <dbReference type="SAM" id="MobiDB-lite"/>
    </source>
</evidence>
<dbReference type="AlphaFoldDB" id="Q2JFT8"/>
<feature type="region of interest" description="Disordered" evidence="11">
    <location>
        <begin position="1"/>
        <end position="30"/>
    </location>
</feature>
<dbReference type="InterPro" id="IPR013078">
    <property type="entry name" value="His_Pase_superF_clade-1"/>
</dbReference>
<dbReference type="KEGG" id="fra:Francci3_0468"/>
<feature type="active site" description="Proton donor/acceptor" evidence="6 7">
    <location>
        <position position="175"/>
    </location>
</feature>
<feature type="binding site" evidence="6 8">
    <location>
        <begin position="96"/>
        <end position="103"/>
    </location>
    <ligand>
        <name>substrate</name>
    </ligand>
</feature>
<dbReference type="PANTHER" id="PTHR11931">
    <property type="entry name" value="PHOSPHOGLYCERATE MUTASE"/>
    <property type="match status" value="1"/>
</dbReference>
<evidence type="ECO:0000256" key="3">
    <source>
        <dbReference type="ARBA" id="ARBA00022432"/>
    </source>
</evidence>
<dbReference type="STRING" id="106370.Francci3_0468"/>
<dbReference type="PROSITE" id="PS00175">
    <property type="entry name" value="PG_MUTASE"/>
    <property type="match status" value="1"/>
</dbReference>
<feature type="binding site" evidence="6 8">
    <location>
        <position position="186"/>
    </location>
    <ligand>
        <name>substrate</name>
    </ligand>
</feature>
<evidence type="ECO:0000256" key="1">
    <source>
        <dbReference type="ARBA" id="ARBA00000380"/>
    </source>
</evidence>
<comment type="similarity">
    <text evidence="2 6">Belongs to the phosphoglycerate mutase family. BPG-dependent PGAM subfamily.</text>
</comment>
<dbReference type="InterPro" id="IPR001345">
    <property type="entry name" value="PG/BPGM_mutase_AS"/>
</dbReference>
<feature type="binding site" evidence="6 8">
    <location>
        <begin position="109"/>
        <end position="110"/>
    </location>
    <ligand>
        <name>substrate</name>
    </ligand>
</feature>
<dbReference type="GO" id="GO:0004619">
    <property type="term" value="F:phosphoglycerate mutase activity"/>
    <property type="evidence" value="ECO:0007669"/>
    <property type="project" value="UniProtKB-UniRule"/>
</dbReference>
<reference evidence="12 13" key="1">
    <citation type="journal article" date="2007" name="Genome Res.">
        <title>Genome characteristics of facultatively symbiotic Frankia sp. strains reflect host range and host plant biogeography.</title>
        <authorList>
            <person name="Normand P."/>
            <person name="Lapierre P."/>
            <person name="Tisa L.S."/>
            <person name="Gogarten J.P."/>
            <person name="Alloisio N."/>
            <person name="Bagnarol E."/>
            <person name="Bassi C.A."/>
            <person name="Berry A.M."/>
            <person name="Bickhart D.M."/>
            <person name="Choisne N."/>
            <person name="Couloux A."/>
            <person name="Cournoyer B."/>
            <person name="Cruveiller S."/>
            <person name="Daubin V."/>
            <person name="Demange N."/>
            <person name="Francino M.P."/>
            <person name="Goltsman E."/>
            <person name="Huang Y."/>
            <person name="Kopp O.R."/>
            <person name="Labarre L."/>
            <person name="Lapidus A."/>
            <person name="Lavire C."/>
            <person name="Marechal J."/>
            <person name="Martinez M."/>
            <person name="Mastronunzio J.E."/>
            <person name="Mullin B.C."/>
            <person name="Niemann J."/>
            <person name="Pujic P."/>
            <person name="Rawnsley T."/>
            <person name="Rouy Z."/>
            <person name="Schenowitz C."/>
            <person name="Sellstedt A."/>
            <person name="Tavares F."/>
            <person name="Tomkins J.P."/>
            <person name="Vallenet D."/>
            <person name="Valverde C."/>
            <person name="Wall L.G."/>
            <person name="Wang Y."/>
            <person name="Medigue C."/>
            <person name="Benson D.R."/>
        </authorList>
    </citation>
    <scope>NUCLEOTIDE SEQUENCE [LARGE SCALE GENOMIC DNA]</scope>
    <source>
        <strain evidence="13">DSM 45818 / CECT 9043 / CcI3</strain>
    </source>
</reference>
<evidence type="ECO:0000256" key="7">
    <source>
        <dbReference type="PIRSR" id="PIRSR613078-1"/>
    </source>
</evidence>
<evidence type="ECO:0000256" key="8">
    <source>
        <dbReference type="PIRSR" id="PIRSR613078-2"/>
    </source>
</evidence>
<dbReference type="UniPathway" id="UPA00109">
    <property type="reaction ID" value="UER00186"/>
</dbReference>
<dbReference type="CDD" id="cd07067">
    <property type="entry name" value="HP_PGM_like"/>
    <property type="match status" value="1"/>
</dbReference>
<feature type="binding site" evidence="6 8">
    <location>
        <begin position="269"/>
        <end position="270"/>
    </location>
    <ligand>
        <name>substrate</name>
    </ligand>
</feature>
<comment type="function">
    <text evidence="6 10">Catalyzes the interconversion of 2-phosphoglycerate and 3-phosphoglycerate.</text>
</comment>
<comment type="pathway">
    <text evidence="6 10">Carbohydrate degradation; glycolysis; pyruvate from D-glyceraldehyde 3-phosphate: step 3/5.</text>
</comment>